<evidence type="ECO:0000313" key="3">
    <source>
        <dbReference type="EMBL" id="KAI5620500.1"/>
    </source>
</evidence>
<dbReference type="GO" id="GO:0005125">
    <property type="term" value="F:cytokine activity"/>
    <property type="evidence" value="ECO:0007669"/>
    <property type="project" value="InterPro"/>
</dbReference>
<dbReference type="GO" id="GO:0042609">
    <property type="term" value="F:CD4 receptor binding"/>
    <property type="evidence" value="ECO:0007669"/>
    <property type="project" value="TreeGrafter"/>
</dbReference>
<dbReference type="PROSITE" id="PS50106">
    <property type="entry name" value="PDZ"/>
    <property type="match status" value="2"/>
</dbReference>
<keyword evidence="4" id="KW-1185">Reference proteome</keyword>
<protein>
    <submittedName>
        <fullName evidence="3">Dentin sialophosphoprotein</fullName>
    </submittedName>
</protein>
<proteinExistence type="predicted"/>
<organism evidence="3 4">
    <name type="scientific">Silurus asotus</name>
    <name type="common">Amur catfish</name>
    <name type="synonym">Parasilurus asotus</name>
    <dbReference type="NCBI Taxonomy" id="30991"/>
    <lineage>
        <taxon>Eukaryota</taxon>
        <taxon>Metazoa</taxon>
        <taxon>Chordata</taxon>
        <taxon>Craniata</taxon>
        <taxon>Vertebrata</taxon>
        <taxon>Euteleostomi</taxon>
        <taxon>Actinopterygii</taxon>
        <taxon>Neopterygii</taxon>
        <taxon>Teleostei</taxon>
        <taxon>Ostariophysi</taxon>
        <taxon>Siluriformes</taxon>
        <taxon>Siluridae</taxon>
        <taxon>Silurus</taxon>
    </lineage>
</organism>
<dbReference type="Proteomes" id="UP001205998">
    <property type="component" value="Unassembled WGS sequence"/>
</dbReference>
<feature type="compositionally biased region" description="Acidic residues" evidence="1">
    <location>
        <begin position="833"/>
        <end position="846"/>
    </location>
</feature>
<feature type="compositionally biased region" description="Polar residues" evidence="1">
    <location>
        <begin position="166"/>
        <end position="180"/>
    </location>
</feature>
<dbReference type="GO" id="GO:0050930">
    <property type="term" value="P:induction of positive chemotaxis"/>
    <property type="evidence" value="ECO:0007669"/>
    <property type="project" value="InterPro"/>
</dbReference>
<feature type="compositionally biased region" description="Polar residues" evidence="1">
    <location>
        <begin position="752"/>
        <end position="764"/>
    </location>
</feature>
<dbReference type="AlphaFoldDB" id="A0AAD5FKI3"/>
<gene>
    <name evidence="3" type="ORF">C0J50_19967</name>
</gene>
<dbReference type="Pfam" id="PF00595">
    <property type="entry name" value="PDZ"/>
    <property type="match status" value="1"/>
</dbReference>
<dbReference type="PANTHER" id="PTHR48484">
    <property type="entry name" value="PRO-INTERLEUKIN-16"/>
    <property type="match status" value="1"/>
</dbReference>
<dbReference type="PANTHER" id="PTHR48484:SF1">
    <property type="entry name" value="DENTIN SIALOPHOSPHOPROTEIN"/>
    <property type="match status" value="1"/>
</dbReference>
<dbReference type="Gene3D" id="2.30.42.10">
    <property type="match status" value="2"/>
</dbReference>
<dbReference type="InterPro" id="IPR001478">
    <property type="entry name" value="PDZ"/>
</dbReference>
<dbReference type="SUPFAM" id="SSF50156">
    <property type="entry name" value="PDZ domain-like"/>
    <property type="match status" value="2"/>
</dbReference>
<feature type="region of interest" description="Disordered" evidence="1">
    <location>
        <begin position="117"/>
        <end position="211"/>
    </location>
</feature>
<dbReference type="FunFam" id="2.30.42.10:FF:000122">
    <property type="entry name" value="Pro-interleukin-16"/>
    <property type="match status" value="1"/>
</dbReference>
<feature type="compositionally biased region" description="Polar residues" evidence="1">
    <location>
        <begin position="628"/>
        <end position="647"/>
    </location>
</feature>
<feature type="region of interest" description="Disordered" evidence="1">
    <location>
        <begin position="616"/>
        <end position="650"/>
    </location>
</feature>
<feature type="compositionally biased region" description="Polar residues" evidence="1">
    <location>
        <begin position="709"/>
        <end position="727"/>
    </location>
</feature>
<evidence type="ECO:0000259" key="2">
    <source>
        <dbReference type="PROSITE" id="PS50106"/>
    </source>
</evidence>
<feature type="domain" description="PDZ" evidence="2">
    <location>
        <begin position="947"/>
        <end position="1030"/>
    </location>
</feature>
<dbReference type="EMBL" id="MU551646">
    <property type="protein sequence ID" value="KAI5620500.1"/>
    <property type="molecule type" value="Genomic_DNA"/>
</dbReference>
<feature type="compositionally biased region" description="Basic and acidic residues" evidence="1">
    <location>
        <begin position="70"/>
        <end position="83"/>
    </location>
</feature>
<accession>A0AAD5FKI3</accession>
<feature type="region of interest" description="Disordered" evidence="1">
    <location>
        <begin position="708"/>
        <end position="764"/>
    </location>
</feature>
<reference evidence="3" key="1">
    <citation type="submission" date="2018-07" db="EMBL/GenBank/DDBJ databases">
        <title>Comparative genomics of catfishes provides insights into carnivory and benthic adaptation.</title>
        <authorList>
            <person name="Zhang Y."/>
            <person name="Wang D."/>
            <person name="Peng Z."/>
            <person name="Zheng S."/>
            <person name="Shao F."/>
            <person name="Tao W."/>
        </authorList>
    </citation>
    <scope>NUCLEOTIDE SEQUENCE</scope>
    <source>
        <strain evidence="3">Chongqing</strain>
    </source>
</reference>
<feature type="domain" description="PDZ" evidence="2">
    <location>
        <begin position="1056"/>
        <end position="1125"/>
    </location>
</feature>
<dbReference type="GO" id="GO:0030595">
    <property type="term" value="P:leukocyte chemotaxis"/>
    <property type="evidence" value="ECO:0007669"/>
    <property type="project" value="TreeGrafter"/>
</dbReference>
<feature type="region of interest" description="Disordered" evidence="1">
    <location>
        <begin position="831"/>
        <end position="863"/>
    </location>
</feature>
<evidence type="ECO:0000313" key="4">
    <source>
        <dbReference type="Proteomes" id="UP001205998"/>
    </source>
</evidence>
<comment type="caution">
    <text evidence="3">The sequence shown here is derived from an EMBL/GenBank/DDBJ whole genome shotgun (WGS) entry which is preliminary data.</text>
</comment>
<feature type="region of interest" description="Disordered" evidence="1">
    <location>
        <begin position="52"/>
        <end position="84"/>
    </location>
</feature>
<feature type="compositionally biased region" description="Polar residues" evidence="1">
    <location>
        <begin position="121"/>
        <end position="138"/>
    </location>
</feature>
<evidence type="ECO:0000256" key="1">
    <source>
        <dbReference type="SAM" id="MobiDB-lite"/>
    </source>
</evidence>
<sequence>MDISVGSTCVPENSLTTIVNIESPKCSEKQNESKPPTALTQSAVKFQVRSAKEREQLLAKPSLKPQTLEKASRSGKEFREEMPTVHTISSPSLDTNMLDNRIPKLLNQVDLTNRDGLATGSEISNTTQKKPDNVQNLTPKVRGGTDWRQAYQSNRSKSLDWRGSRSGAQQEIQTNAIKNTTELERRFVQRSESLQANDGSNSPSSSELAHPLKKVSLTIQPLSGTRHKKLAVSELASSAESVIPPVRTVALAQSFPSRLKTNQNQDKTEEGKLPWISLQSGTDPADHHLRSQTTHSKVIESTGNNSVMGGNNHTPLEDKSKASSVLSPGLTTPAPFVKGEYTGLNRSSLDRLTPFVTTTSYKPENCGTFPKSIFKKKQINSNTLPDTSFVSPIGKENLVTMSTRSVEKPLSQDSRPLVSNNSIYEERKLTSHTMGQGTQSLGRTKFRHLTSLTSYSAFGLNNNSSTQKEIEKPVENTTGMNTIPGKQALVGVKPQSSQSVTADSEKHHNREQSVGLDLGFSGDSSKKSETLLENVQETSLFSVRNKIHKFEALALQNQNSSRIQNPRRAFSVTEKPKVATCVKKHSDRSLSLSGSDWSKEFVTDNLFIESGLCDEASSRHDLSGPVQIRTQPTGGSRAKTQNSGTKTQEPKVALTLNLDTFSLDHNNTKCPVMTKHVDEPDFSKGSNVRSFQKLKNIKLPEEKVRDHVSSSFSHNPQKSSGITNASHTDNKEIFPIRKNTIPKSTKDESFLTPGSTPVLPNSDSSTIVKSTLLTGNSDHSKSPSNFHSDLAVGPPIQVASSDSGELSHPYHSMQNEKAAAKVIRWIMDKGADENGEDYDDDEDDEGTERGYDSDSGESSVTITSHMSSRSFSMSLEEICSLGGLDLPLSDGSMDDENWMSKRTVSLSSDVSALSAVTLLSMDELDCLLNDVRNLEDDALENYDDVHVVVLHKEAGTGLGFTVAGGVDQNKPVTVHRVLRGGTASQEGSIHVGDQVLSINGSALHNSTHKEALHTMRKARGRPMAVVVIRRGDVTETCYTVKDSPQKAAGNRGSRLRVTLNKASSDLGFSLEGGVGSNLGDKPLTVQRLFQGGPVGKVFPGDELLEVEGQSLEGLRRLEVWHLIKRLPPGPVDVLLQRPYK</sequence>
<feature type="compositionally biased region" description="Polar residues" evidence="1">
    <location>
        <begin position="190"/>
        <end position="207"/>
    </location>
</feature>
<dbReference type="InterPro" id="IPR055287">
    <property type="entry name" value="IL-16-like"/>
</dbReference>
<dbReference type="InterPro" id="IPR036034">
    <property type="entry name" value="PDZ_sf"/>
</dbReference>
<dbReference type="SMART" id="SM00228">
    <property type="entry name" value="PDZ"/>
    <property type="match status" value="2"/>
</dbReference>
<name>A0AAD5FKI3_SILAS</name>
<feature type="region of interest" description="Disordered" evidence="1">
    <location>
        <begin position="491"/>
        <end position="520"/>
    </location>
</feature>